<dbReference type="GO" id="GO:0006508">
    <property type="term" value="P:proteolysis"/>
    <property type="evidence" value="ECO:0007669"/>
    <property type="project" value="InterPro"/>
</dbReference>
<dbReference type="InterPro" id="IPR045051">
    <property type="entry name" value="SBT"/>
</dbReference>
<dbReference type="EnsemblPlants" id="KEH28247">
    <property type="protein sequence ID" value="KEH28247"/>
    <property type="gene ID" value="MTR_5g079315"/>
</dbReference>
<dbReference type="EMBL" id="PSQE01000005">
    <property type="protein sequence ID" value="RHN56944.1"/>
    <property type="molecule type" value="Genomic_DNA"/>
</dbReference>
<dbReference type="GO" id="GO:0005576">
    <property type="term" value="C:extracellular region"/>
    <property type="evidence" value="ECO:0007669"/>
    <property type="project" value="UniProtKB-SubCell"/>
</dbReference>
<reference evidence="6" key="3">
    <citation type="submission" date="2015-04" db="UniProtKB">
        <authorList>
            <consortium name="EnsemblPlants"/>
        </authorList>
    </citation>
    <scope>IDENTIFICATION</scope>
    <source>
        <strain evidence="6">cv. Jemalong A17</strain>
    </source>
</reference>
<dbReference type="eggNOG" id="ENOG502QSF0">
    <property type="taxonomic scope" value="Eukaryota"/>
</dbReference>
<dbReference type="PANTHER" id="PTHR10795">
    <property type="entry name" value="PROPROTEIN CONVERTASE SUBTILISIN/KEXIN"/>
    <property type="match status" value="1"/>
</dbReference>
<dbReference type="PaxDb" id="3880-AES99321"/>
<keyword evidence="3" id="KW-0732">Signal</keyword>
<dbReference type="AlphaFoldDB" id="A0A072UEZ2"/>
<keyword evidence="5" id="KW-0378">Hydrolase</keyword>
<dbReference type="GO" id="GO:0008240">
    <property type="term" value="F:tripeptidyl-peptidase activity"/>
    <property type="evidence" value="ECO:0007669"/>
    <property type="project" value="UniProtKB-EC"/>
</dbReference>
<dbReference type="HOGENOM" id="CLU_2816825_0_0_1"/>
<dbReference type="SUPFAM" id="SSF52743">
    <property type="entry name" value="Subtilisin-like"/>
    <property type="match status" value="1"/>
</dbReference>
<proteinExistence type="inferred from homology"/>
<dbReference type="InterPro" id="IPR036852">
    <property type="entry name" value="Peptidase_S8/S53_dom_sf"/>
</dbReference>
<keyword evidence="7" id="KW-1185">Reference proteome</keyword>
<reference evidence="5" key="4">
    <citation type="journal article" date="2018" name="Nat. Plants">
        <title>Whole-genome landscape of Medicago truncatula symbiotic genes.</title>
        <authorList>
            <person name="Pecrix Y."/>
            <person name="Gamas P."/>
            <person name="Carrere S."/>
        </authorList>
    </citation>
    <scope>NUCLEOTIDE SEQUENCE</scope>
    <source>
        <tissue evidence="5">Leaves</tissue>
    </source>
</reference>
<dbReference type="Gene3D" id="3.40.50.200">
    <property type="entry name" value="Peptidase S8/S53 domain"/>
    <property type="match status" value="1"/>
</dbReference>
<dbReference type="EMBL" id="CM001221">
    <property type="protein sequence ID" value="KEH28247.1"/>
    <property type="molecule type" value="Genomic_DNA"/>
</dbReference>
<dbReference type="Proteomes" id="UP000002051">
    <property type="component" value="Chromosome 5"/>
</dbReference>
<gene>
    <name evidence="4" type="ordered locus">MTR_5g079315</name>
    <name evidence="5" type="ORF">MtrunA17_Chr5g0434941</name>
</gene>
<accession>A0A072UEZ2</accession>
<protein>
    <submittedName>
        <fullName evidence="5">Putative tripeptidyl-peptidase II</fullName>
        <ecNumber evidence="5">3.4.14.10</ecNumber>
    </submittedName>
    <submittedName>
        <fullName evidence="4">Subtilisin-like serine endopeptidase family protein</fullName>
    </submittedName>
</protein>
<name>A0A072UEZ2_MEDTR</name>
<comment type="subcellular location">
    <subcellularLocation>
        <location evidence="1">Secreted</location>
    </subcellularLocation>
</comment>
<evidence type="ECO:0000256" key="1">
    <source>
        <dbReference type="ARBA" id="ARBA00004613"/>
    </source>
</evidence>
<dbReference type="Proteomes" id="UP000265566">
    <property type="component" value="Chromosome 5"/>
</dbReference>
<reference evidence="4 7" key="1">
    <citation type="journal article" date="2011" name="Nature">
        <title>The Medicago genome provides insight into the evolution of rhizobial symbioses.</title>
        <authorList>
            <person name="Young N.D."/>
            <person name="Debelle F."/>
            <person name="Oldroyd G.E."/>
            <person name="Geurts R."/>
            <person name="Cannon S.B."/>
            <person name="Udvardi M.K."/>
            <person name="Benedito V.A."/>
            <person name="Mayer K.F."/>
            <person name="Gouzy J."/>
            <person name="Schoof H."/>
            <person name="Van de Peer Y."/>
            <person name="Proost S."/>
            <person name="Cook D.R."/>
            <person name="Meyers B.C."/>
            <person name="Spannagl M."/>
            <person name="Cheung F."/>
            <person name="De Mita S."/>
            <person name="Krishnakumar V."/>
            <person name="Gundlach H."/>
            <person name="Zhou S."/>
            <person name="Mudge J."/>
            <person name="Bharti A.K."/>
            <person name="Murray J.D."/>
            <person name="Naoumkina M.A."/>
            <person name="Rosen B."/>
            <person name="Silverstein K.A."/>
            <person name="Tang H."/>
            <person name="Rombauts S."/>
            <person name="Zhao P.X."/>
            <person name="Zhou P."/>
            <person name="Barbe V."/>
            <person name="Bardou P."/>
            <person name="Bechner M."/>
            <person name="Bellec A."/>
            <person name="Berger A."/>
            <person name="Berges H."/>
            <person name="Bidwell S."/>
            <person name="Bisseling T."/>
            <person name="Choisne N."/>
            <person name="Couloux A."/>
            <person name="Denny R."/>
            <person name="Deshpande S."/>
            <person name="Dai X."/>
            <person name="Doyle J.J."/>
            <person name="Dudez A.M."/>
            <person name="Farmer A.D."/>
            <person name="Fouteau S."/>
            <person name="Franken C."/>
            <person name="Gibelin C."/>
            <person name="Gish J."/>
            <person name="Goldstein S."/>
            <person name="Gonzalez A.J."/>
            <person name="Green P.J."/>
            <person name="Hallab A."/>
            <person name="Hartog M."/>
            <person name="Hua A."/>
            <person name="Humphray S.J."/>
            <person name="Jeong D.H."/>
            <person name="Jing Y."/>
            <person name="Jocker A."/>
            <person name="Kenton S.M."/>
            <person name="Kim D.J."/>
            <person name="Klee K."/>
            <person name="Lai H."/>
            <person name="Lang C."/>
            <person name="Lin S."/>
            <person name="Macmil S.L."/>
            <person name="Magdelenat G."/>
            <person name="Matthews L."/>
            <person name="McCorrison J."/>
            <person name="Monaghan E.L."/>
            <person name="Mun J.H."/>
            <person name="Najar F.Z."/>
            <person name="Nicholson C."/>
            <person name="Noirot C."/>
            <person name="O'Bleness M."/>
            <person name="Paule C.R."/>
            <person name="Poulain J."/>
            <person name="Prion F."/>
            <person name="Qin B."/>
            <person name="Qu C."/>
            <person name="Retzel E.F."/>
            <person name="Riddle C."/>
            <person name="Sallet E."/>
            <person name="Samain S."/>
            <person name="Samson N."/>
            <person name="Sanders I."/>
            <person name="Saurat O."/>
            <person name="Scarpelli C."/>
            <person name="Schiex T."/>
            <person name="Segurens B."/>
            <person name="Severin A.J."/>
            <person name="Sherrier D.J."/>
            <person name="Shi R."/>
            <person name="Sims S."/>
            <person name="Singer S.R."/>
            <person name="Sinharoy S."/>
            <person name="Sterck L."/>
            <person name="Viollet A."/>
            <person name="Wang B.B."/>
            <person name="Wang K."/>
            <person name="Wang M."/>
            <person name="Wang X."/>
            <person name="Warfsmann J."/>
            <person name="Weissenbach J."/>
            <person name="White D.D."/>
            <person name="White J.D."/>
            <person name="Wiley G.B."/>
            <person name="Wincker P."/>
            <person name="Xing Y."/>
            <person name="Yang L."/>
            <person name="Yao Z."/>
            <person name="Ying F."/>
            <person name="Zhai J."/>
            <person name="Zhou L."/>
            <person name="Zuber A."/>
            <person name="Denarie J."/>
            <person name="Dixon R.A."/>
            <person name="May G.D."/>
            <person name="Schwartz D.C."/>
            <person name="Rogers J."/>
            <person name="Quetier F."/>
            <person name="Town C.D."/>
            <person name="Roe B.A."/>
        </authorList>
    </citation>
    <scope>NUCLEOTIDE SEQUENCE [LARGE SCALE GENOMIC DNA]</scope>
    <source>
        <strain evidence="4">A17</strain>
        <strain evidence="6 7">cv. Jemalong A17</strain>
    </source>
</reference>
<dbReference type="EC" id="3.4.14.10" evidence="5"/>
<organism evidence="4 7">
    <name type="scientific">Medicago truncatula</name>
    <name type="common">Barrel medic</name>
    <name type="synonym">Medicago tribuloides</name>
    <dbReference type="NCBI Taxonomy" id="3880"/>
    <lineage>
        <taxon>Eukaryota</taxon>
        <taxon>Viridiplantae</taxon>
        <taxon>Streptophyta</taxon>
        <taxon>Embryophyta</taxon>
        <taxon>Tracheophyta</taxon>
        <taxon>Spermatophyta</taxon>
        <taxon>Magnoliopsida</taxon>
        <taxon>eudicotyledons</taxon>
        <taxon>Gunneridae</taxon>
        <taxon>Pentapetalae</taxon>
        <taxon>rosids</taxon>
        <taxon>fabids</taxon>
        <taxon>Fabales</taxon>
        <taxon>Fabaceae</taxon>
        <taxon>Papilionoideae</taxon>
        <taxon>50 kb inversion clade</taxon>
        <taxon>NPAAA clade</taxon>
        <taxon>Hologalegina</taxon>
        <taxon>IRL clade</taxon>
        <taxon>Trifolieae</taxon>
        <taxon>Medicago</taxon>
    </lineage>
</organism>
<comment type="similarity">
    <text evidence="2">Belongs to the peptidase S8 family.</text>
</comment>
<evidence type="ECO:0000256" key="2">
    <source>
        <dbReference type="ARBA" id="ARBA00011073"/>
    </source>
</evidence>
<reference evidence="4 7" key="2">
    <citation type="journal article" date="2014" name="BMC Genomics">
        <title>An improved genome release (version Mt4.0) for the model legume Medicago truncatula.</title>
        <authorList>
            <person name="Tang H."/>
            <person name="Krishnakumar V."/>
            <person name="Bidwell S."/>
            <person name="Rosen B."/>
            <person name="Chan A."/>
            <person name="Zhou S."/>
            <person name="Gentzbittel L."/>
            <person name="Childs K.L."/>
            <person name="Yandell M."/>
            <person name="Gundlach H."/>
            <person name="Mayer K.F."/>
            <person name="Schwartz D.C."/>
            <person name="Town C.D."/>
        </authorList>
    </citation>
    <scope>GENOME REANNOTATION</scope>
    <source>
        <strain evidence="4">A17</strain>
        <strain evidence="6 7">cv. Jemalong A17</strain>
    </source>
</reference>
<evidence type="ECO:0000313" key="5">
    <source>
        <dbReference type="EMBL" id="RHN56944.1"/>
    </source>
</evidence>
<evidence type="ECO:0000313" key="6">
    <source>
        <dbReference type="EnsemblPlants" id="KEH28247"/>
    </source>
</evidence>
<dbReference type="Gramene" id="rna32414">
    <property type="protein sequence ID" value="RHN56944.1"/>
    <property type="gene ID" value="gene32414"/>
</dbReference>
<evidence type="ECO:0000313" key="7">
    <source>
        <dbReference type="Proteomes" id="UP000002051"/>
    </source>
</evidence>
<evidence type="ECO:0000256" key="3">
    <source>
        <dbReference type="ARBA" id="ARBA00022729"/>
    </source>
</evidence>
<sequence>MAIHDGVDISAVSLGISIPLFSYVDQHGTIGIGSFHETSKAITVVSSAGNSGPISRTISNTASWLITVAATTRDMI</sequence>
<evidence type="ECO:0000313" key="4">
    <source>
        <dbReference type="EMBL" id="KEH28247.1"/>
    </source>
</evidence>
<dbReference type="GO" id="GO:0004252">
    <property type="term" value="F:serine-type endopeptidase activity"/>
    <property type="evidence" value="ECO:0007669"/>
    <property type="project" value="InterPro"/>
</dbReference>
<dbReference type="STRING" id="3880.A0A072UEZ2"/>